<dbReference type="Proteomes" id="UP000037035">
    <property type="component" value="Unassembled WGS sequence"/>
</dbReference>
<protein>
    <submittedName>
        <fullName evidence="3">Putative signal peptide protein</fullName>
    </submittedName>
</protein>
<organism evidence="3 4">
    <name type="scientific">Puccinia sorghi</name>
    <dbReference type="NCBI Taxonomy" id="27349"/>
    <lineage>
        <taxon>Eukaryota</taxon>
        <taxon>Fungi</taxon>
        <taxon>Dikarya</taxon>
        <taxon>Basidiomycota</taxon>
        <taxon>Pucciniomycotina</taxon>
        <taxon>Pucciniomycetes</taxon>
        <taxon>Pucciniales</taxon>
        <taxon>Pucciniaceae</taxon>
        <taxon>Puccinia</taxon>
    </lineage>
</organism>
<feature type="signal peptide" evidence="2">
    <location>
        <begin position="1"/>
        <end position="17"/>
    </location>
</feature>
<dbReference type="EMBL" id="LAVV01009954">
    <property type="protein sequence ID" value="KNZ49757.1"/>
    <property type="molecule type" value="Genomic_DNA"/>
</dbReference>
<proteinExistence type="predicted"/>
<reference evidence="3 4" key="1">
    <citation type="submission" date="2015-08" db="EMBL/GenBank/DDBJ databases">
        <title>Next Generation Sequencing and Analysis of the Genome of Puccinia sorghi L Schw, the Causal Agent of Maize Common Rust.</title>
        <authorList>
            <person name="Rochi L."/>
            <person name="Burguener G."/>
            <person name="Darino M."/>
            <person name="Turjanski A."/>
            <person name="Kreff E."/>
            <person name="Dieguez M.J."/>
            <person name="Sacco F."/>
        </authorList>
    </citation>
    <scope>NUCLEOTIDE SEQUENCE [LARGE SCALE GENOMIC DNA]</scope>
    <source>
        <strain evidence="3 4">RO10H11247</strain>
    </source>
</reference>
<name>A0A0L6UNB6_9BASI</name>
<evidence type="ECO:0000313" key="4">
    <source>
        <dbReference type="Proteomes" id="UP000037035"/>
    </source>
</evidence>
<evidence type="ECO:0000256" key="1">
    <source>
        <dbReference type="SAM" id="MobiDB-lite"/>
    </source>
</evidence>
<evidence type="ECO:0000256" key="2">
    <source>
        <dbReference type="SAM" id="SignalP"/>
    </source>
</evidence>
<feature type="chain" id="PRO_5005568007" evidence="2">
    <location>
        <begin position="18"/>
        <end position="107"/>
    </location>
</feature>
<gene>
    <name evidence="3" type="ORF">VP01_480g8</name>
</gene>
<feature type="region of interest" description="Disordered" evidence="1">
    <location>
        <begin position="55"/>
        <end position="107"/>
    </location>
</feature>
<feature type="compositionally biased region" description="Low complexity" evidence="1">
    <location>
        <begin position="59"/>
        <end position="78"/>
    </location>
</feature>
<evidence type="ECO:0000313" key="3">
    <source>
        <dbReference type="EMBL" id="KNZ49757.1"/>
    </source>
</evidence>
<dbReference type="AlphaFoldDB" id="A0A0L6UNB6"/>
<keyword evidence="4" id="KW-1185">Reference proteome</keyword>
<comment type="caution">
    <text evidence="3">The sequence shown here is derived from an EMBL/GenBank/DDBJ whole genome shotgun (WGS) entry which is preliminary data.</text>
</comment>
<accession>A0A0L6UNB6</accession>
<keyword evidence="2" id="KW-0732">Signal</keyword>
<dbReference type="VEuPathDB" id="FungiDB:VP01_480g8"/>
<sequence>MLMFSVMVIIFGASVYQLRSTLEIGGGNAGGRDICRLLTLRVTFTIKNLSTAHAAGYKTSSSSPPGSPTSSTRPSASSQLAELERNSPSKAQLNAFTHAHIDTPLAG</sequence>